<evidence type="ECO:0000313" key="6">
    <source>
        <dbReference type="EMBL" id="QTF07604.1"/>
    </source>
</evidence>
<dbReference type="RefSeq" id="WP_208230238.1">
    <property type="nucleotide sequence ID" value="NZ_CP050854.1"/>
</dbReference>
<sequence length="300" mass="34340">MYKVYRINGVVDFYVNRNQLKSLISDKTEVLNKPVGRCLLLLIEKRYEIIEQATFFSEVWNKFGVFVTPNTFYQNISLLRKSLSAVGLGDDVVKTVSRKGLMLSHNIEIEFIDYERNFLSSSAEPAECQPLSDAEVEPAGESEFISESEVSDEPQLEPEEPEPVLEERGESDEEIPRRRTAGKIRHIRYLWLIALLIFLIVLSYGLHHSNVRVSGYFDNYAYLFEYKGCHLFSNALAPKGKVLNIIDNDEISCSVNKYSYITTYDFSIVSSVVQCQFELGDENKNNHCVSHLFVGEGMEK</sequence>
<protein>
    <recommendedName>
        <fullName evidence="5">OmpR/PhoB-type domain-containing protein</fullName>
    </recommendedName>
</protein>
<evidence type="ECO:0000256" key="3">
    <source>
        <dbReference type="SAM" id="MobiDB-lite"/>
    </source>
</evidence>
<feature type="DNA-binding region" description="OmpR/PhoB-type" evidence="2">
    <location>
        <begin position="2"/>
        <end position="105"/>
    </location>
</feature>
<dbReference type="InterPro" id="IPR001867">
    <property type="entry name" value="OmpR/PhoB-type_DNA-bd"/>
</dbReference>
<keyword evidence="7" id="KW-1185">Reference proteome</keyword>
<organism evidence="6 7">
    <name type="scientific">Brenneria izadpanahii</name>
    <dbReference type="NCBI Taxonomy" id="2722756"/>
    <lineage>
        <taxon>Bacteria</taxon>
        <taxon>Pseudomonadati</taxon>
        <taxon>Pseudomonadota</taxon>
        <taxon>Gammaproteobacteria</taxon>
        <taxon>Enterobacterales</taxon>
        <taxon>Pectobacteriaceae</taxon>
        <taxon>Brenneria</taxon>
    </lineage>
</organism>
<evidence type="ECO:0000256" key="2">
    <source>
        <dbReference type="PROSITE-ProRule" id="PRU01091"/>
    </source>
</evidence>
<evidence type="ECO:0000256" key="4">
    <source>
        <dbReference type="SAM" id="Phobius"/>
    </source>
</evidence>
<keyword evidence="1 2" id="KW-0238">DNA-binding</keyword>
<dbReference type="SUPFAM" id="SSF46894">
    <property type="entry name" value="C-terminal effector domain of the bipartite response regulators"/>
    <property type="match status" value="1"/>
</dbReference>
<evidence type="ECO:0000259" key="5">
    <source>
        <dbReference type="PROSITE" id="PS51755"/>
    </source>
</evidence>
<feature type="region of interest" description="Disordered" evidence="3">
    <location>
        <begin position="142"/>
        <end position="176"/>
    </location>
</feature>
<keyword evidence="4" id="KW-1133">Transmembrane helix</keyword>
<accession>A0ABX7UPK7</accession>
<dbReference type="EMBL" id="CP050854">
    <property type="protein sequence ID" value="QTF07604.1"/>
    <property type="molecule type" value="Genomic_DNA"/>
</dbReference>
<evidence type="ECO:0000256" key="1">
    <source>
        <dbReference type="ARBA" id="ARBA00023125"/>
    </source>
</evidence>
<feature type="compositionally biased region" description="Acidic residues" evidence="3">
    <location>
        <begin position="142"/>
        <end position="173"/>
    </location>
</feature>
<keyword evidence="4" id="KW-0472">Membrane</keyword>
<dbReference type="InterPro" id="IPR036388">
    <property type="entry name" value="WH-like_DNA-bd_sf"/>
</dbReference>
<evidence type="ECO:0000313" key="7">
    <source>
        <dbReference type="Proteomes" id="UP000671960"/>
    </source>
</evidence>
<dbReference type="Gene3D" id="1.10.10.10">
    <property type="entry name" value="Winged helix-like DNA-binding domain superfamily/Winged helix DNA-binding domain"/>
    <property type="match status" value="1"/>
</dbReference>
<feature type="transmembrane region" description="Helical" evidence="4">
    <location>
        <begin position="187"/>
        <end position="206"/>
    </location>
</feature>
<dbReference type="InterPro" id="IPR016032">
    <property type="entry name" value="Sig_transdc_resp-reg_C-effctor"/>
</dbReference>
<dbReference type="PROSITE" id="PS51755">
    <property type="entry name" value="OMPR_PHOB"/>
    <property type="match status" value="1"/>
</dbReference>
<reference evidence="6 7" key="1">
    <citation type="submission" date="2020-03" db="EMBL/GenBank/DDBJ databases">
        <authorList>
            <person name="Bakhshi Ganjeh M."/>
        </authorList>
    </citation>
    <scope>NUCLEOTIDE SEQUENCE [LARGE SCALE GENOMIC DNA]</scope>
    <source>
        <strain evidence="7">Iran 50</strain>
    </source>
</reference>
<proteinExistence type="predicted"/>
<keyword evidence="4" id="KW-0812">Transmembrane</keyword>
<gene>
    <name evidence="6" type="ORF">HC231_06445</name>
</gene>
<dbReference type="Proteomes" id="UP000671960">
    <property type="component" value="Chromosome"/>
</dbReference>
<name>A0ABX7UPK7_9GAMM</name>
<feature type="domain" description="OmpR/PhoB-type" evidence="5">
    <location>
        <begin position="2"/>
        <end position="105"/>
    </location>
</feature>